<dbReference type="InterPro" id="IPR052055">
    <property type="entry name" value="Hepadnavirus_pol/RT"/>
</dbReference>
<dbReference type="OrthoDB" id="2506773at2759"/>
<evidence type="ECO:0000313" key="4">
    <source>
        <dbReference type="Proteomes" id="UP000541558"/>
    </source>
</evidence>
<dbReference type="GO" id="GO:0030955">
    <property type="term" value="F:potassium ion binding"/>
    <property type="evidence" value="ECO:0007669"/>
    <property type="project" value="InterPro"/>
</dbReference>
<accession>A0A8H5BTD0</accession>
<feature type="compositionally biased region" description="Gly residues" evidence="1">
    <location>
        <begin position="311"/>
        <end position="322"/>
    </location>
</feature>
<dbReference type="EMBL" id="JAACJK010000125">
    <property type="protein sequence ID" value="KAF5328899.1"/>
    <property type="molecule type" value="Genomic_DNA"/>
</dbReference>
<dbReference type="Proteomes" id="UP000541558">
    <property type="component" value="Unassembled WGS sequence"/>
</dbReference>
<dbReference type="Pfam" id="PF07941">
    <property type="entry name" value="K_channel_TID"/>
    <property type="match status" value="1"/>
</dbReference>
<name>A0A8H5BTD0_9AGAR</name>
<dbReference type="GO" id="GO:0005249">
    <property type="term" value="F:voltage-gated potassium channel activity"/>
    <property type="evidence" value="ECO:0007669"/>
    <property type="project" value="InterPro"/>
</dbReference>
<feature type="region of interest" description="Disordered" evidence="1">
    <location>
        <begin position="307"/>
        <end position="338"/>
    </location>
</feature>
<evidence type="ECO:0000256" key="1">
    <source>
        <dbReference type="SAM" id="MobiDB-lite"/>
    </source>
</evidence>
<evidence type="ECO:0000313" key="3">
    <source>
        <dbReference type="EMBL" id="KAF5328899.1"/>
    </source>
</evidence>
<protein>
    <recommendedName>
        <fullName evidence="2">Potassium channel voltage dependent Kv1.4 tandem inactivation domain-containing protein</fullName>
    </recommendedName>
</protein>
<dbReference type="AlphaFoldDB" id="A0A8H5BTD0"/>
<dbReference type="GO" id="GO:0016020">
    <property type="term" value="C:membrane"/>
    <property type="evidence" value="ECO:0007669"/>
    <property type="project" value="InterPro"/>
</dbReference>
<evidence type="ECO:0000259" key="2">
    <source>
        <dbReference type="Pfam" id="PF07941"/>
    </source>
</evidence>
<feature type="region of interest" description="Disordered" evidence="1">
    <location>
        <begin position="60"/>
        <end position="86"/>
    </location>
</feature>
<comment type="caution">
    <text evidence="3">The sequence shown here is derived from an EMBL/GenBank/DDBJ whole genome shotgun (WGS) entry which is preliminary data.</text>
</comment>
<reference evidence="3 4" key="1">
    <citation type="journal article" date="2020" name="ISME J.">
        <title>Uncovering the hidden diversity of litter-decomposition mechanisms in mushroom-forming fungi.</title>
        <authorList>
            <person name="Floudas D."/>
            <person name="Bentzer J."/>
            <person name="Ahren D."/>
            <person name="Johansson T."/>
            <person name="Persson P."/>
            <person name="Tunlid A."/>
        </authorList>
    </citation>
    <scope>NUCLEOTIDE SEQUENCE [LARGE SCALE GENOMIC DNA]</scope>
    <source>
        <strain evidence="3 4">CBS 175.51</strain>
    </source>
</reference>
<dbReference type="PANTHER" id="PTHR33050">
    <property type="entry name" value="REVERSE TRANSCRIPTASE DOMAIN-CONTAINING PROTEIN"/>
    <property type="match status" value="1"/>
</dbReference>
<dbReference type="InterPro" id="IPR012897">
    <property type="entry name" value="K_chnl_volt-dep_Kv1.4_TID"/>
</dbReference>
<keyword evidence="4" id="KW-1185">Reference proteome</keyword>
<dbReference type="PANTHER" id="PTHR33050:SF7">
    <property type="entry name" value="RIBONUCLEASE H"/>
    <property type="match status" value="1"/>
</dbReference>
<sequence length="976" mass="108170">MRAVKPAGQALADMSLSDKIAFNATIQARNIKRAMGRPLKAKDTEIPSYLTIGEPEGFTATSDEESLLGLDTPAQEKDKEDDDIGSYTPGTMRKFMAFAGKFLSKRSRSDDAEPSSSKKSRLVKRPAVKETLIGVGESLPLLPPEDYNLIWHSHEHVPISLFTRDSIVLCHSKGNSLKSIKGYVGDDNKKSPLINPEDPRFPAEDTLEFHVWAGAAELMSQWANTLDVDGTVGAWMRQHLSWCNLKITREGEDWDLIRSFDIAQRKEYHIRPFVFSTRSHRDRLLDHERTLNKERAAAAAAAAAAYTSSSRGGGGGGGGRQGGSSSNSRSFREGQPSKSASTCLVCGNKGHRSDACHAQTLRGGGALFAKVIDGKIVTIAGSKPICGAWNISVDVSKFHRRSPIAPAHKRWFVMQGRKGQLYIQHCCPFGATASESNSGQVSKAVLGIWRAKGIGPNGKWSDDIYNFNYPSSGSGTEDDPYVYPYDENDVLMAVAATGMPFHPFTKKGQPFDTTFDYVGMVWDLSAKTVGVREEKRRKFLFRAEVFLDAAANGVVTEEECMKIHGSLCHLAFVYRLGRSHLSSLSSFISRFNDYPHGTSLHAPPSLVTDMRWWAAQLSEPGFTRTLLPLGEVLDLGISVDASTVWGVGLKWGDEWDAWKVKEGWKGPWRDIGWLECLAIELLVMHLEAKGYHDCRVRLLSDNQGIIGAYWKGRSRNAEVNYSIRRFMSILDSLHVSLEVDFTRSFYAAEVSVASKEEEQRKRALARRVSESAPPRTSLAHSFSVSPLALLDSSTPSSSLNGSPALHLDSPYDTLSATNHILSSTLSSIGDVVTSRPSVGRVVKARRPRLAKDSHYVRSDLRPESSPAHLRIAHWITPWSLRQLDEMRRELPPSSIRKINEVLVQSWCQETRSTQGAALLRFTEHCDELGIPEENRMPASPYLLASWCLRSSDLIFSSVFLSQTLWFSACSRSLRSS</sequence>
<organism evidence="3 4">
    <name type="scientific">Ephemerocybe angulata</name>
    <dbReference type="NCBI Taxonomy" id="980116"/>
    <lineage>
        <taxon>Eukaryota</taxon>
        <taxon>Fungi</taxon>
        <taxon>Dikarya</taxon>
        <taxon>Basidiomycota</taxon>
        <taxon>Agaricomycotina</taxon>
        <taxon>Agaricomycetes</taxon>
        <taxon>Agaricomycetidae</taxon>
        <taxon>Agaricales</taxon>
        <taxon>Agaricineae</taxon>
        <taxon>Psathyrellaceae</taxon>
        <taxon>Ephemerocybe</taxon>
    </lineage>
</organism>
<proteinExistence type="predicted"/>
<feature type="domain" description="Potassium channel voltage dependent Kv1.4 tandem inactivation" evidence="2">
    <location>
        <begin position="286"/>
        <end position="329"/>
    </location>
</feature>
<gene>
    <name evidence="3" type="ORF">D9611_014277</name>
</gene>